<reference evidence="6" key="3">
    <citation type="submission" date="2023-05" db="EMBL/GenBank/DDBJ databases">
        <authorList>
            <person name="Smith C.H."/>
        </authorList>
    </citation>
    <scope>NUCLEOTIDE SEQUENCE</scope>
    <source>
        <strain evidence="6">CHS0354</strain>
        <tissue evidence="6">Mantle</tissue>
    </source>
</reference>
<protein>
    <recommendedName>
        <fullName evidence="8">GTP-binding protein 10</fullName>
    </recommendedName>
</protein>
<dbReference type="PRINTS" id="PR00326">
    <property type="entry name" value="GTP1OBG"/>
</dbReference>
<keyword evidence="7" id="KW-1185">Reference proteome</keyword>
<accession>A0AAE0VS75</accession>
<dbReference type="InterPro" id="IPR045086">
    <property type="entry name" value="OBG_GTPase"/>
</dbReference>
<dbReference type="InterPro" id="IPR006169">
    <property type="entry name" value="GTP1_OBG_dom"/>
</dbReference>
<dbReference type="Proteomes" id="UP001195483">
    <property type="component" value="Unassembled WGS sequence"/>
</dbReference>
<name>A0AAE0VS75_9BIVA</name>
<evidence type="ECO:0000259" key="5">
    <source>
        <dbReference type="PROSITE" id="PS51883"/>
    </source>
</evidence>
<reference evidence="6" key="1">
    <citation type="journal article" date="2021" name="Genome Biol. Evol.">
        <title>A High-Quality Reference Genome for a Parasitic Bivalve with Doubly Uniparental Inheritance (Bivalvia: Unionida).</title>
        <authorList>
            <person name="Smith C.H."/>
        </authorList>
    </citation>
    <scope>NUCLEOTIDE SEQUENCE</scope>
    <source>
        <strain evidence="6">CHS0354</strain>
    </source>
</reference>
<dbReference type="AlphaFoldDB" id="A0AAE0VS75"/>
<evidence type="ECO:0008006" key="8">
    <source>
        <dbReference type="Google" id="ProtNLM"/>
    </source>
</evidence>
<dbReference type="Pfam" id="PF01926">
    <property type="entry name" value="MMR_HSR1"/>
    <property type="match status" value="1"/>
</dbReference>
<dbReference type="Gene3D" id="2.70.210.12">
    <property type="entry name" value="GTP1/OBG domain"/>
    <property type="match status" value="1"/>
</dbReference>
<dbReference type="InterPro" id="IPR036726">
    <property type="entry name" value="GTP1_OBG_dom_sf"/>
</dbReference>
<dbReference type="GO" id="GO:0005739">
    <property type="term" value="C:mitochondrion"/>
    <property type="evidence" value="ECO:0007669"/>
    <property type="project" value="TreeGrafter"/>
</dbReference>
<evidence type="ECO:0000259" key="4">
    <source>
        <dbReference type="PROSITE" id="PS51710"/>
    </source>
</evidence>
<keyword evidence="1" id="KW-0547">Nucleotide-binding</keyword>
<dbReference type="GO" id="GO:0003924">
    <property type="term" value="F:GTPase activity"/>
    <property type="evidence" value="ECO:0007669"/>
    <property type="project" value="InterPro"/>
</dbReference>
<dbReference type="PROSITE" id="PS51883">
    <property type="entry name" value="OBG"/>
    <property type="match status" value="1"/>
</dbReference>
<evidence type="ECO:0000256" key="2">
    <source>
        <dbReference type="ARBA" id="ARBA00023134"/>
    </source>
</evidence>
<dbReference type="InterPro" id="IPR027417">
    <property type="entry name" value="P-loop_NTPase"/>
</dbReference>
<keyword evidence="3" id="KW-0175">Coiled coil</keyword>
<dbReference type="PANTHER" id="PTHR11702:SF43">
    <property type="entry name" value="GTP-BINDING PROTEIN 10"/>
    <property type="match status" value="1"/>
</dbReference>
<feature type="coiled-coil region" evidence="3">
    <location>
        <begin position="16"/>
        <end position="43"/>
    </location>
</feature>
<feature type="domain" description="OBG-type G" evidence="4">
    <location>
        <begin position="182"/>
        <end position="376"/>
    </location>
</feature>
<gene>
    <name evidence="6" type="ORF">CHS0354_012164</name>
</gene>
<dbReference type="CDD" id="cd01898">
    <property type="entry name" value="Obg"/>
    <property type="match status" value="1"/>
</dbReference>
<proteinExistence type="predicted"/>
<dbReference type="PROSITE" id="PS51710">
    <property type="entry name" value="G_OBG"/>
    <property type="match status" value="1"/>
</dbReference>
<feature type="domain" description="Obg" evidence="5">
    <location>
        <begin position="46"/>
        <end position="181"/>
    </location>
</feature>
<dbReference type="Gene3D" id="3.40.50.300">
    <property type="entry name" value="P-loop containing nucleotide triphosphate hydrolases"/>
    <property type="match status" value="1"/>
</dbReference>
<evidence type="ECO:0000256" key="3">
    <source>
        <dbReference type="SAM" id="Coils"/>
    </source>
</evidence>
<comment type="caution">
    <text evidence="6">The sequence shown here is derived from an EMBL/GenBank/DDBJ whole genome shotgun (WGS) entry which is preliminary data.</text>
</comment>
<dbReference type="InterPro" id="IPR006073">
    <property type="entry name" value="GTP-bd"/>
</dbReference>
<dbReference type="Pfam" id="PF01018">
    <property type="entry name" value="GTP1_OBG"/>
    <property type="match status" value="1"/>
</dbReference>
<organism evidence="6 7">
    <name type="scientific">Potamilus streckersoni</name>
    <dbReference type="NCBI Taxonomy" id="2493646"/>
    <lineage>
        <taxon>Eukaryota</taxon>
        <taxon>Metazoa</taxon>
        <taxon>Spiralia</taxon>
        <taxon>Lophotrochozoa</taxon>
        <taxon>Mollusca</taxon>
        <taxon>Bivalvia</taxon>
        <taxon>Autobranchia</taxon>
        <taxon>Heteroconchia</taxon>
        <taxon>Palaeoheterodonta</taxon>
        <taxon>Unionida</taxon>
        <taxon>Unionoidea</taxon>
        <taxon>Unionidae</taxon>
        <taxon>Ambleminae</taxon>
        <taxon>Lampsilini</taxon>
        <taxon>Potamilus</taxon>
    </lineage>
</organism>
<evidence type="ECO:0000313" key="7">
    <source>
        <dbReference type="Proteomes" id="UP001195483"/>
    </source>
</evidence>
<sequence>MLSKFLIPRRFFSRNIKDIKRRIEIKESKEQELEEEAEERKRRFKKKFFDSLRIYVRGGGGGQGIPKYGGVGGKGGDVHVISSKDITLKTVYDTNPSKRYIAGTGTDSRKRYLLGEDGADKEILVPVGVCIKTDEGRTIADLNEEGQRAIVARGGDGGSPYNNFLGQKGEVRSVTLDLKLIADIGLVGFPNAGKSTFLAAISRAQPKIAEYPFTTIQPQVGTMMYRDYRQITVADLPGLIEGAHVNFGMGHKFLKHVERTKLLLFLVDINGFQLSPKYQSRSAFETLLLLNKELELFNPEMLDKPAVLAFNKIDTDHNSNADHVIELVKNLPDSLSEVPKEMHPNRLVKFDEIFKMSAKNRENTDIIKQRLRELLDLYAGLKETDKSLLADFQNLPSGDKPYSSNKEIRKIKLV</sequence>
<reference evidence="6" key="2">
    <citation type="journal article" date="2021" name="Genome Biol. Evol.">
        <title>Developing a high-quality reference genome for a parasitic bivalve with doubly uniparental inheritance (Bivalvia: Unionida).</title>
        <authorList>
            <person name="Smith C.H."/>
        </authorList>
    </citation>
    <scope>NUCLEOTIDE SEQUENCE</scope>
    <source>
        <strain evidence="6">CHS0354</strain>
        <tissue evidence="6">Mantle</tissue>
    </source>
</reference>
<keyword evidence="2" id="KW-0342">GTP-binding</keyword>
<dbReference type="PANTHER" id="PTHR11702">
    <property type="entry name" value="DEVELOPMENTALLY REGULATED GTP-BINDING PROTEIN-RELATED"/>
    <property type="match status" value="1"/>
</dbReference>
<evidence type="ECO:0000313" key="6">
    <source>
        <dbReference type="EMBL" id="KAK3588106.1"/>
    </source>
</evidence>
<dbReference type="GO" id="GO:0005525">
    <property type="term" value="F:GTP binding"/>
    <property type="evidence" value="ECO:0007669"/>
    <property type="project" value="UniProtKB-KW"/>
</dbReference>
<dbReference type="InterPro" id="IPR031167">
    <property type="entry name" value="G_OBG"/>
</dbReference>
<dbReference type="EMBL" id="JAEAOA010000745">
    <property type="protein sequence ID" value="KAK3588106.1"/>
    <property type="molecule type" value="Genomic_DNA"/>
</dbReference>
<dbReference type="GO" id="GO:0042254">
    <property type="term" value="P:ribosome biogenesis"/>
    <property type="evidence" value="ECO:0007669"/>
    <property type="project" value="UniProtKB-UniRule"/>
</dbReference>
<dbReference type="SUPFAM" id="SSF82051">
    <property type="entry name" value="Obg GTP-binding protein N-terminal domain"/>
    <property type="match status" value="1"/>
</dbReference>
<evidence type="ECO:0000256" key="1">
    <source>
        <dbReference type="ARBA" id="ARBA00022741"/>
    </source>
</evidence>
<dbReference type="SUPFAM" id="SSF52540">
    <property type="entry name" value="P-loop containing nucleoside triphosphate hydrolases"/>
    <property type="match status" value="1"/>
</dbReference>